<name>A0A432VRY4_9GAMM</name>
<organism evidence="1 2">
    <name type="scientific">Aliidiomarina haloalkalitolerans</name>
    <dbReference type="NCBI Taxonomy" id="859059"/>
    <lineage>
        <taxon>Bacteria</taxon>
        <taxon>Pseudomonadati</taxon>
        <taxon>Pseudomonadota</taxon>
        <taxon>Gammaproteobacteria</taxon>
        <taxon>Alteromonadales</taxon>
        <taxon>Idiomarinaceae</taxon>
        <taxon>Aliidiomarina</taxon>
    </lineage>
</organism>
<gene>
    <name evidence="1" type="ORF">CWE06_08735</name>
</gene>
<sequence length="67" mass="7782">MICPLLLYSQLIACIEGSLEEPLCMRTAISYRKSTAVTYREKRKRKIEKAPTEVRAFGECYLNDQHD</sequence>
<dbReference type="Proteomes" id="UP000288212">
    <property type="component" value="Unassembled WGS sequence"/>
</dbReference>
<evidence type="ECO:0000313" key="2">
    <source>
        <dbReference type="Proteomes" id="UP000288212"/>
    </source>
</evidence>
<dbReference type="AlphaFoldDB" id="A0A432VRY4"/>
<keyword evidence="2" id="KW-1185">Reference proteome</keyword>
<evidence type="ECO:0000313" key="1">
    <source>
        <dbReference type="EMBL" id="RUO19115.1"/>
    </source>
</evidence>
<comment type="caution">
    <text evidence="1">The sequence shown here is derived from an EMBL/GenBank/DDBJ whole genome shotgun (WGS) entry which is preliminary data.</text>
</comment>
<proteinExistence type="predicted"/>
<accession>A0A432VRY4</accession>
<protein>
    <submittedName>
        <fullName evidence="1">Uncharacterized protein</fullName>
    </submittedName>
</protein>
<reference evidence="1 2" key="1">
    <citation type="journal article" date="2011" name="Front. Microbiol.">
        <title>Genomic signatures of strain selection and enhancement in Bacillus atrophaeus var. globigii, a historical biowarfare simulant.</title>
        <authorList>
            <person name="Gibbons H.S."/>
            <person name="Broomall S.M."/>
            <person name="McNew L.A."/>
            <person name="Daligault H."/>
            <person name="Chapman C."/>
            <person name="Bruce D."/>
            <person name="Karavis M."/>
            <person name="Krepps M."/>
            <person name="McGregor P.A."/>
            <person name="Hong C."/>
            <person name="Park K.H."/>
            <person name="Akmal A."/>
            <person name="Feldman A."/>
            <person name="Lin J.S."/>
            <person name="Chang W.E."/>
            <person name="Higgs B.W."/>
            <person name="Demirev P."/>
            <person name="Lindquist J."/>
            <person name="Liem A."/>
            <person name="Fochler E."/>
            <person name="Read T.D."/>
            <person name="Tapia R."/>
            <person name="Johnson S."/>
            <person name="Bishop-Lilly K.A."/>
            <person name="Detter C."/>
            <person name="Han C."/>
            <person name="Sozhamannan S."/>
            <person name="Rosenzweig C.N."/>
            <person name="Skowronski E.W."/>
        </authorList>
    </citation>
    <scope>NUCLEOTIDE SEQUENCE [LARGE SCALE GENOMIC DNA]</scope>
    <source>
        <strain evidence="1 2">AK5</strain>
    </source>
</reference>
<dbReference type="EMBL" id="PIPI01000006">
    <property type="protein sequence ID" value="RUO19115.1"/>
    <property type="molecule type" value="Genomic_DNA"/>
</dbReference>